<evidence type="ECO:0000256" key="1">
    <source>
        <dbReference type="SAM" id="MobiDB-lite"/>
    </source>
</evidence>
<reference evidence="2 3" key="1">
    <citation type="submission" date="2019-03" db="EMBL/GenBank/DDBJ databases">
        <title>First draft genome of Liparis tanakae, snailfish: a comprehensive survey of snailfish specific genes.</title>
        <authorList>
            <person name="Kim W."/>
            <person name="Song I."/>
            <person name="Jeong J.-H."/>
            <person name="Kim D."/>
            <person name="Kim S."/>
            <person name="Ryu S."/>
            <person name="Song J.Y."/>
            <person name="Lee S.K."/>
        </authorList>
    </citation>
    <scope>NUCLEOTIDE SEQUENCE [LARGE SCALE GENOMIC DNA]</scope>
    <source>
        <tissue evidence="2">Muscle</tissue>
    </source>
</reference>
<accession>A0A4Z2IXW9</accession>
<dbReference type="EMBL" id="SRLO01000041">
    <property type="protein sequence ID" value="TNN82152.1"/>
    <property type="molecule type" value="Genomic_DNA"/>
</dbReference>
<proteinExistence type="predicted"/>
<evidence type="ECO:0000313" key="3">
    <source>
        <dbReference type="Proteomes" id="UP000314294"/>
    </source>
</evidence>
<evidence type="ECO:0000313" key="2">
    <source>
        <dbReference type="EMBL" id="TNN82152.1"/>
    </source>
</evidence>
<sequence>MFFVMVLEISGLLRPYGFLMSRDSVGGSVARARDANVSMIRFTHNICTALRGESCRNDGSGSPEKSRYATQMVLRPSHAMGSITFLTISSLSRGRKTLDSPTSFRIWLHLCVHNDSIEFIVNDNTMSYTGVDAPRNCFSFDQSLKAVTSTTHTTDSRIAAPSIQPASASPSSSTPPPAAPQAKSFAESLYARVVLLEFDNRLWATQLHQGAELQDRAAKAGRMVLLVSLVLGIKIAVGHVPHDDS</sequence>
<protein>
    <submittedName>
        <fullName evidence="2">Uncharacterized protein</fullName>
    </submittedName>
</protein>
<organism evidence="2 3">
    <name type="scientific">Liparis tanakae</name>
    <name type="common">Tanaka's snailfish</name>
    <dbReference type="NCBI Taxonomy" id="230148"/>
    <lineage>
        <taxon>Eukaryota</taxon>
        <taxon>Metazoa</taxon>
        <taxon>Chordata</taxon>
        <taxon>Craniata</taxon>
        <taxon>Vertebrata</taxon>
        <taxon>Euteleostomi</taxon>
        <taxon>Actinopterygii</taxon>
        <taxon>Neopterygii</taxon>
        <taxon>Teleostei</taxon>
        <taxon>Neoteleostei</taxon>
        <taxon>Acanthomorphata</taxon>
        <taxon>Eupercaria</taxon>
        <taxon>Perciformes</taxon>
        <taxon>Cottioidei</taxon>
        <taxon>Cottales</taxon>
        <taxon>Liparidae</taxon>
        <taxon>Liparis</taxon>
    </lineage>
</organism>
<dbReference type="Proteomes" id="UP000314294">
    <property type="component" value="Unassembled WGS sequence"/>
</dbReference>
<dbReference type="OrthoDB" id="10618058at2759"/>
<keyword evidence="3" id="KW-1185">Reference proteome</keyword>
<dbReference type="AlphaFoldDB" id="A0A4Z2IXW9"/>
<gene>
    <name evidence="2" type="ORF">EYF80_007520</name>
</gene>
<feature type="region of interest" description="Disordered" evidence="1">
    <location>
        <begin position="151"/>
        <end position="181"/>
    </location>
</feature>
<comment type="caution">
    <text evidence="2">The sequence shown here is derived from an EMBL/GenBank/DDBJ whole genome shotgun (WGS) entry which is preliminary data.</text>
</comment>
<name>A0A4Z2IXW9_9TELE</name>
<feature type="compositionally biased region" description="Low complexity" evidence="1">
    <location>
        <begin position="159"/>
        <end position="172"/>
    </location>
</feature>